<reference evidence="1" key="1">
    <citation type="submission" date="2023-08" db="EMBL/GenBank/DDBJ databases">
        <title>Black Yeasts Isolated from many extreme environments.</title>
        <authorList>
            <person name="Coleine C."/>
            <person name="Stajich J.E."/>
            <person name="Selbmann L."/>
        </authorList>
    </citation>
    <scope>NUCLEOTIDE SEQUENCE</scope>
    <source>
        <strain evidence="1">CCFEE 5810</strain>
    </source>
</reference>
<evidence type="ECO:0008006" key="3">
    <source>
        <dbReference type="Google" id="ProtNLM"/>
    </source>
</evidence>
<organism evidence="1 2">
    <name type="scientific">Elasticomyces elasticus</name>
    <dbReference type="NCBI Taxonomy" id="574655"/>
    <lineage>
        <taxon>Eukaryota</taxon>
        <taxon>Fungi</taxon>
        <taxon>Dikarya</taxon>
        <taxon>Ascomycota</taxon>
        <taxon>Pezizomycotina</taxon>
        <taxon>Dothideomycetes</taxon>
        <taxon>Dothideomycetidae</taxon>
        <taxon>Mycosphaerellales</taxon>
        <taxon>Teratosphaeriaceae</taxon>
        <taxon>Elasticomyces</taxon>
    </lineage>
</organism>
<protein>
    <recommendedName>
        <fullName evidence="3">BTB domain-containing protein</fullName>
    </recommendedName>
</protein>
<dbReference type="CDD" id="cd18186">
    <property type="entry name" value="BTB_POZ_ZBTB_KLHL-like"/>
    <property type="match status" value="1"/>
</dbReference>
<name>A0AAN7VVW4_9PEZI</name>
<dbReference type="EMBL" id="JAVRQU010000003">
    <property type="protein sequence ID" value="KAK5704971.1"/>
    <property type="molecule type" value="Genomic_DNA"/>
</dbReference>
<dbReference type="Proteomes" id="UP001310594">
    <property type="component" value="Unassembled WGS sequence"/>
</dbReference>
<accession>A0AAN7VVW4</accession>
<evidence type="ECO:0000313" key="1">
    <source>
        <dbReference type="EMBL" id="KAK5704971.1"/>
    </source>
</evidence>
<dbReference type="Gene3D" id="3.30.710.10">
    <property type="entry name" value="Potassium Channel Kv1.1, Chain A"/>
    <property type="match status" value="1"/>
</dbReference>
<dbReference type="AlphaFoldDB" id="A0AAN7VVW4"/>
<dbReference type="SUPFAM" id="SSF54695">
    <property type="entry name" value="POZ domain"/>
    <property type="match status" value="1"/>
</dbReference>
<dbReference type="InterPro" id="IPR011333">
    <property type="entry name" value="SKP1/BTB/POZ_sf"/>
</dbReference>
<evidence type="ECO:0000313" key="2">
    <source>
        <dbReference type="Proteomes" id="UP001310594"/>
    </source>
</evidence>
<gene>
    <name evidence="1" type="ORF">LTR97_002085</name>
</gene>
<sequence length="231" mass="25545">MASSATAPPLIPHHLSTRAAALPDFFTTSRPIKVVVGGESTAKPFHIHEALLGWKENEEGVVSLPSCDPEEFAQFASFLYTGQVQVSQGTRENPGSHRLAKAWLLGTWLSSTTYQDLVLDALVYNIIGSGCDIFPTGLHTLVYSQTAGDCGMRRLLVDAAVFGWPAKKLAAMSQDHEGDDFKADVAKVYAGQKEQKNTRKQRKRAAPFHFDTCQYHEHGEKPCYKTFFEKL</sequence>
<proteinExistence type="predicted"/>
<comment type="caution">
    <text evidence="1">The sequence shown here is derived from an EMBL/GenBank/DDBJ whole genome shotgun (WGS) entry which is preliminary data.</text>
</comment>